<dbReference type="Proteomes" id="UP000583929">
    <property type="component" value="Unassembled WGS sequence"/>
</dbReference>
<evidence type="ECO:0000313" key="2">
    <source>
        <dbReference type="Proteomes" id="UP000583929"/>
    </source>
</evidence>
<name>A0A7J6GW38_CANSA</name>
<accession>A0A7J6GW38</accession>
<comment type="caution">
    <text evidence="1">The sequence shown here is derived from an EMBL/GenBank/DDBJ whole genome shotgun (WGS) entry which is preliminary data.</text>
</comment>
<gene>
    <name evidence="1" type="ORF">G4B88_024677</name>
</gene>
<protein>
    <submittedName>
        <fullName evidence="1">Uncharacterized protein</fullName>
    </submittedName>
</protein>
<keyword evidence="2" id="KW-1185">Reference proteome</keyword>
<sequence length="218" mass="23983">MAVGIKPESLQLLRLKTVMLRNGVKLKLSNFPLSSKLERSICEISSLETSHTTLVQLQRLMMLLLSHVSKEGDCIAKLSFHVMRASACALGDEAIFNGSKERTRTRRRSEKQVVGTLFMYHVLDSRKSTKKLSLPNTSLVNNNNLQVLGTHLMVSASFSIVIVLNGSEIMEARLLVDSSCATKCIVGRESCLVLVHDSAKLTVNTTTIDNLPVGSSNR</sequence>
<organism evidence="1 2">
    <name type="scientific">Cannabis sativa</name>
    <name type="common">Hemp</name>
    <name type="synonym">Marijuana</name>
    <dbReference type="NCBI Taxonomy" id="3483"/>
    <lineage>
        <taxon>Eukaryota</taxon>
        <taxon>Viridiplantae</taxon>
        <taxon>Streptophyta</taxon>
        <taxon>Embryophyta</taxon>
        <taxon>Tracheophyta</taxon>
        <taxon>Spermatophyta</taxon>
        <taxon>Magnoliopsida</taxon>
        <taxon>eudicotyledons</taxon>
        <taxon>Gunneridae</taxon>
        <taxon>Pentapetalae</taxon>
        <taxon>rosids</taxon>
        <taxon>fabids</taxon>
        <taxon>Rosales</taxon>
        <taxon>Cannabaceae</taxon>
        <taxon>Cannabis</taxon>
    </lineage>
</organism>
<evidence type="ECO:0000313" key="1">
    <source>
        <dbReference type="EMBL" id="KAF4387105.1"/>
    </source>
</evidence>
<dbReference type="AlphaFoldDB" id="A0A7J6GW38"/>
<dbReference type="EMBL" id="JAATIQ010000080">
    <property type="protein sequence ID" value="KAF4387105.1"/>
    <property type="molecule type" value="Genomic_DNA"/>
</dbReference>
<reference evidence="1 2" key="1">
    <citation type="journal article" date="2020" name="bioRxiv">
        <title>Sequence and annotation of 42 cannabis genomes reveals extensive copy number variation in cannabinoid synthesis and pathogen resistance genes.</title>
        <authorList>
            <person name="Mckernan K.J."/>
            <person name="Helbert Y."/>
            <person name="Kane L.T."/>
            <person name="Ebling H."/>
            <person name="Zhang L."/>
            <person name="Liu B."/>
            <person name="Eaton Z."/>
            <person name="Mclaughlin S."/>
            <person name="Kingan S."/>
            <person name="Baybayan P."/>
            <person name="Concepcion G."/>
            <person name="Jordan M."/>
            <person name="Riva A."/>
            <person name="Barbazuk W."/>
            <person name="Harkins T."/>
        </authorList>
    </citation>
    <scope>NUCLEOTIDE SEQUENCE [LARGE SCALE GENOMIC DNA]</scope>
    <source>
        <strain evidence="2">cv. Jamaican Lion 4</strain>
        <tissue evidence="1">Leaf</tissue>
    </source>
</reference>
<proteinExistence type="predicted"/>